<gene>
    <name evidence="4" type="ORF">OCTVUL_1B006551</name>
</gene>
<sequence>MVSILPNMRNSGQDTVLQQAEQIWSMLDDMVQSDPTAYKKFIENQMKDAHKFLEENGTQPEFGLKVKLKDDDDYLFLEIYSSLLVPAPNFGENIAEIPSFIQIEENSGHSNKPNKPHILVALNPLLTSKLAPNGSLLKEQQNLVEYLLENIQAEIPFSLVTSDFSFFDKKECKGDIKRFLQSLNKEVCKKKQNTVPDINGNAINSKLDSIKLPQQSEKPESSPLINLSKERPQTERKPKLIEELPVKEPRYTLDSSNADSLCVAVELPGVKSGDECDVDIIQDVLMVTVMGKYDLFLPLDAHVDDSRADAQFHKDKAVLSVRLPYLETL</sequence>
<dbReference type="InterPro" id="IPR050734">
    <property type="entry name" value="PIH1/Kintoun_subfamily"/>
</dbReference>
<dbReference type="Pfam" id="PF18201">
    <property type="entry name" value="PIH1_CS"/>
    <property type="match status" value="1"/>
</dbReference>
<feature type="domain" description="PIH1D1/2/3 CS-like" evidence="3">
    <location>
        <begin position="254"/>
        <end position="324"/>
    </location>
</feature>
<evidence type="ECO:0000313" key="4">
    <source>
        <dbReference type="EMBL" id="CAI9722919.1"/>
    </source>
</evidence>
<feature type="region of interest" description="Disordered" evidence="2">
    <location>
        <begin position="209"/>
        <end position="236"/>
    </location>
</feature>
<name>A0AA36AVP0_OCTVU</name>
<evidence type="ECO:0000259" key="3">
    <source>
        <dbReference type="Pfam" id="PF18201"/>
    </source>
</evidence>
<evidence type="ECO:0000313" key="5">
    <source>
        <dbReference type="Proteomes" id="UP001162480"/>
    </source>
</evidence>
<evidence type="ECO:0000256" key="2">
    <source>
        <dbReference type="SAM" id="MobiDB-lite"/>
    </source>
</evidence>
<reference evidence="4" key="1">
    <citation type="submission" date="2023-08" db="EMBL/GenBank/DDBJ databases">
        <authorList>
            <person name="Alioto T."/>
            <person name="Alioto T."/>
            <person name="Gomez Garrido J."/>
        </authorList>
    </citation>
    <scope>NUCLEOTIDE SEQUENCE</scope>
</reference>
<dbReference type="CDD" id="cd06464">
    <property type="entry name" value="ACD_sHsps-like"/>
    <property type="match status" value="1"/>
</dbReference>
<dbReference type="Proteomes" id="UP001162480">
    <property type="component" value="Chromosome 5"/>
</dbReference>
<dbReference type="GO" id="GO:0006364">
    <property type="term" value="P:rRNA processing"/>
    <property type="evidence" value="ECO:0007669"/>
    <property type="project" value="TreeGrafter"/>
</dbReference>
<dbReference type="GO" id="GO:0097255">
    <property type="term" value="C:R2TP complex"/>
    <property type="evidence" value="ECO:0007669"/>
    <property type="project" value="TreeGrafter"/>
</dbReference>
<dbReference type="PANTHER" id="PTHR22997:SF6">
    <property type="entry name" value="PIH1 DOMAIN-CONTAINING PROTEIN 2"/>
    <property type="match status" value="1"/>
</dbReference>
<dbReference type="PANTHER" id="PTHR22997">
    <property type="entry name" value="PIH1 DOMAIN-CONTAINING PROTEIN 1"/>
    <property type="match status" value="1"/>
</dbReference>
<evidence type="ECO:0000256" key="1">
    <source>
        <dbReference type="ARBA" id="ARBA00008511"/>
    </source>
</evidence>
<dbReference type="GO" id="GO:0000492">
    <property type="term" value="P:box C/D snoRNP assembly"/>
    <property type="evidence" value="ECO:0007669"/>
    <property type="project" value="TreeGrafter"/>
</dbReference>
<dbReference type="GO" id="GO:0005737">
    <property type="term" value="C:cytoplasm"/>
    <property type="evidence" value="ECO:0007669"/>
    <property type="project" value="TreeGrafter"/>
</dbReference>
<accession>A0AA36AVP0</accession>
<dbReference type="AlphaFoldDB" id="A0AA36AVP0"/>
<organism evidence="4 5">
    <name type="scientific">Octopus vulgaris</name>
    <name type="common">Common octopus</name>
    <dbReference type="NCBI Taxonomy" id="6645"/>
    <lineage>
        <taxon>Eukaryota</taxon>
        <taxon>Metazoa</taxon>
        <taxon>Spiralia</taxon>
        <taxon>Lophotrochozoa</taxon>
        <taxon>Mollusca</taxon>
        <taxon>Cephalopoda</taxon>
        <taxon>Coleoidea</taxon>
        <taxon>Octopodiformes</taxon>
        <taxon>Octopoda</taxon>
        <taxon>Incirrata</taxon>
        <taxon>Octopodidae</taxon>
        <taxon>Octopus</taxon>
    </lineage>
</organism>
<dbReference type="GO" id="GO:1990904">
    <property type="term" value="C:ribonucleoprotein complex"/>
    <property type="evidence" value="ECO:0007669"/>
    <property type="project" value="TreeGrafter"/>
</dbReference>
<keyword evidence="5" id="KW-1185">Reference proteome</keyword>
<comment type="similarity">
    <text evidence="1">Belongs to the PIH1 family.</text>
</comment>
<dbReference type="EMBL" id="OX597818">
    <property type="protein sequence ID" value="CAI9722919.1"/>
    <property type="molecule type" value="Genomic_DNA"/>
</dbReference>
<proteinExistence type="inferred from homology"/>
<protein>
    <recommendedName>
        <fullName evidence="3">PIH1D1/2/3 CS-like domain-containing protein</fullName>
    </recommendedName>
</protein>
<dbReference type="InterPro" id="IPR041442">
    <property type="entry name" value="PIH1D1/2/3_CS-like"/>
</dbReference>